<protein>
    <submittedName>
        <fullName evidence="2">Uncharacterized protein</fullName>
    </submittedName>
</protein>
<dbReference type="Gramene" id="TVU29109">
    <property type="protein sequence ID" value="TVU29109"/>
    <property type="gene ID" value="EJB05_20659"/>
</dbReference>
<organism evidence="2 3">
    <name type="scientific">Eragrostis curvula</name>
    <name type="common">weeping love grass</name>
    <dbReference type="NCBI Taxonomy" id="38414"/>
    <lineage>
        <taxon>Eukaryota</taxon>
        <taxon>Viridiplantae</taxon>
        <taxon>Streptophyta</taxon>
        <taxon>Embryophyta</taxon>
        <taxon>Tracheophyta</taxon>
        <taxon>Spermatophyta</taxon>
        <taxon>Magnoliopsida</taxon>
        <taxon>Liliopsida</taxon>
        <taxon>Poales</taxon>
        <taxon>Poaceae</taxon>
        <taxon>PACMAD clade</taxon>
        <taxon>Chloridoideae</taxon>
        <taxon>Eragrostideae</taxon>
        <taxon>Eragrostidinae</taxon>
        <taxon>Eragrostis</taxon>
    </lineage>
</organism>
<evidence type="ECO:0000313" key="2">
    <source>
        <dbReference type="EMBL" id="TVU29109.1"/>
    </source>
</evidence>
<feature type="non-terminal residue" evidence="2">
    <location>
        <position position="1"/>
    </location>
</feature>
<name>A0A5J9UZ29_9POAL</name>
<feature type="region of interest" description="Disordered" evidence="1">
    <location>
        <begin position="46"/>
        <end position="95"/>
    </location>
</feature>
<accession>A0A5J9UZ29</accession>
<evidence type="ECO:0000313" key="3">
    <source>
        <dbReference type="Proteomes" id="UP000324897"/>
    </source>
</evidence>
<dbReference type="Proteomes" id="UP000324897">
    <property type="component" value="Chromosome 1"/>
</dbReference>
<keyword evidence="3" id="KW-1185">Reference proteome</keyword>
<dbReference type="AlphaFoldDB" id="A0A5J9UZ29"/>
<reference evidence="2 3" key="1">
    <citation type="journal article" date="2019" name="Sci. Rep.">
        <title>A high-quality genome of Eragrostis curvula grass provides insights into Poaceae evolution and supports new strategies to enhance forage quality.</title>
        <authorList>
            <person name="Carballo J."/>
            <person name="Santos B.A.C.M."/>
            <person name="Zappacosta D."/>
            <person name="Garbus I."/>
            <person name="Selva J.P."/>
            <person name="Gallo C.A."/>
            <person name="Diaz A."/>
            <person name="Albertini E."/>
            <person name="Caccamo M."/>
            <person name="Echenique V."/>
        </authorList>
    </citation>
    <scope>NUCLEOTIDE SEQUENCE [LARGE SCALE GENOMIC DNA]</scope>
    <source>
        <strain evidence="3">cv. Victoria</strain>
        <tissue evidence="2">Leaf</tissue>
    </source>
</reference>
<feature type="compositionally biased region" description="Low complexity" evidence="1">
    <location>
        <begin position="46"/>
        <end position="56"/>
    </location>
</feature>
<proteinExistence type="predicted"/>
<comment type="caution">
    <text evidence="2">The sequence shown here is derived from an EMBL/GenBank/DDBJ whole genome shotgun (WGS) entry which is preliminary data.</text>
</comment>
<dbReference type="EMBL" id="RWGY01000011">
    <property type="protein sequence ID" value="TVU29109.1"/>
    <property type="molecule type" value="Genomic_DNA"/>
</dbReference>
<evidence type="ECO:0000256" key="1">
    <source>
        <dbReference type="SAM" id="MobiDB-lite"/>
    </source>
</evidence>
<gene>
    <name evidence="2" type="ORF">EJB05_20659</name>
</gene>
<sequence>MAARLDLAVPRRRRLPAAIISALRSGHSASARPPSLSARWRIPVSSPTLSAASAPPKATPRSELLPRSLDKSTEQPKPLQSEADVPQKLMKRGLT</sequence>